<keyword evidence="2" id="KW-1185">Reference proteome</keyword>
<proteinExistence type="predicted"/>
<evidence type="ECO:0000313" key="2">
    <source>
        <dbReference type="Proteomes" id="UP000887013"/>
    </source>
</evidence>
<gene>
    <name evidence="1" type="ORF">NPIL_571521</name>
</gene>
<dbReference type="EMBL" id="BMAW01084884">
    <property type="protein sequence ID" value="GFU40512.1"/>
    <property type="molecule type" value="Genomic_DNA"/>
</dbReference>
<sequence length="88" mass="9593">MHGHLMDDHVFKVFLTGAITIYKHETKDEPEKKEIGGIGWVIQHRVGDDGSSKLLQESVGLTGGIGASIVVDNAYTHSQYSPMLLSPC</sequence>
<dbReference type="AlphaFoldDB" id="A0A8X6R0J7"/>
<evidence type="ECO:0000313" key="1">
    <source>
        <dbReference type="EMBL" id="GFU40512.1"/>
    </source>
</evidence>
<dbReference type="Proteomes" id="UP000887013">
    <property type="component" value="Unassembled WGS sequence"/>
</dbReference>
<organism evidence="1 2">
    <name type="scientific">Nephila pilipes</name>
    <name type="common">Giant wood spider</name>
    <name type="synonym">Nephila maculata</name>
    <dbReference type="NCBI Taxonomy" id="299642"/>
    <lineage>
        <taxon>Eukaryota</taxon>
        <taxon>Metazoa</taxon>
        <taxon>Ecdysozoa</taxon>
        <taxon>Arthropoda</taxon>
        <taxon>Chelicerata</taxon>
        <taxon>Arachnida</taxon>
        <taxon>Araneae</taxon>
        <taxon>Araneomorphae</taxon>
        <taxon>Entelegynae</taxon>
        <taxon>Araneoidea</taxon>
        <taxon>Nephilidae</taxon>
        <taxon>Nephila</taxon>
    </lineage>
</organism>
<accession>A0A8X6R0J7</accession>
<name>A0A8X6R0J7_NEPPI</name>
<reference evidence="1" key="1">
    <citation type="submission" date="2020-08" db="EMBL/GenBank/DDBJ databases">
        <title>Multicomponent nature underlies the extraordinary mechanical properties of spider dragline silk.</title>
        <authorList>
            <person name="Kono N."/>
            <person name="Nakamura H."/>
            <person name="Mori M."/>
            <person name="Yoshida Y."/>
            <person name="Ohtoshi R."/>
            <person name="Malay A.D."/>
            <person name="Moran D.A.P."/>
            <person name="Tomita M."/>
            <person name="Numata K."/>
            <person name="Arakawa K."/>
        </authorList>
    </citation>
    <scope>NUCLEOTIDE SEQUENCE</scope>
</reference>
<protein>
    <submittedName>
        <fullName evidence="1">Uncharacterized protein</fullName>
    </submittedName>
</protein>
<comment type="caution">
    <text evidence="1">The sequence shown here is derived from an EMBL/GenBank/DDBJ whole genome shotgun (WGS) entry which is preliminary data.</text>
</comment>